<dbReference type="Gene3D" id="3.10.690.10">
    <property type="entry name" value="Bifunctional nuclease domain"/>
    <property type="match status" value="1"/>
</dbReference>
<comment type="caution">
    <text evidence="2">The sequence shown here is derived from an EMBL/GenBank/DDBJ whole genome shotgun (WGS) entry which is preliminary data.</text>
</comment>
<evidence type="ECO:0000313" key="2">
    <source>
        <dbReference type="EMBL" id="KXA91917.1"/>
    </source>
</evidence>
<dbReference type="InterPro" id="IPR003729">
    <property type="entry name" value="Bi_nuclease_dom"/>
</dbReference>
<gene>
    <name evidence="2" type="ORF">AKJ64_04345</name>
</gene>
<evidence type="ECO:0000259" key="1">
    <source>
        <dbReference type="PROSITE" id="PS51658"/>
    </source>
</evidence>
<proteinExistence type="predicted"/>
<dbReference type="AlphaFoldDB" id="A0A133UCK1"/>
<dbReference type="InterPro" id="IPR036104">
    <property type="entry name" value="BFN_sf"/>
</dbReference>
<dbReference type="Proteomes" id="UP000070373">
    <property type="component" value="Unassembled WGS sequence"/>
</dbReference>
<evidence type="ECO:0000313" key="3">
    <source>
        <dbReference type="Proteomes" id="UP000070373"/>
    </source>
</evidence>
<protein>
    <recommendedName>
        <fullName evidence="1">BFN domain-containing protein</fullName>
    </recommendedName>
</protein>
<dbReference type="SUPFAM" id="SSF103256">
    <property type="entry name" value="Hypothetical protein TM0160"/>
    <property type="match status" value="1"/>
</dbReference>
<dbReference type="GO" id="GO:0004518">
    <property type="term" value="F:nuclease activity"/>
    <property type="evidence" value="ECO:0007669"/>
    <property type="project" value="InterPro"/>
</dbReference>
<organism evidence="2 3">
    <name type="scientific">candidate division MSBL1 archaeon SCGC-AAA259E17</name>
    <dbReference type="NCBI Taxonomy" id="1698263"/>
    <lineage>
        <taxon>Archaea</taxon>
        <taxon>Methanobacteriati</taxon>
        <taxon>Methanobacteriota</taxon>
        <taxon>candidate division MSBL1</taxon>
    </lineage>
</organism>
<dbReference type="PANTHER" id="PTHR15160:SF1">
    <property type="entry name" value="VON HIPPEL-LINDAU DISEASE TUMOR SUPPRESSOR"/>
    <property type="match status" value="1"/>
</dbReference>
<name>A0A133UCK1_9EURY</name>
<accession>A0A133UCK1</accession>
<dbReference type="Pfam" id="PF02577">
    <property type="entry name" value="BFN_dom"/>
    <property type="match status" value="1"/>
</dbReference>
<dbReference type="PANTHER" id="PTHR15160">
    <property type="entry name" value="VON HIPPEL-LINDAU PROTEIN"/>
    <property type="match status" value="1"/>
</dbReference>
<reference evidence="2 3" key="1">
    <citation type="journal article" date="2016" name="Sci. Rep.">
        <title>Metabolic traits of an uncultured archaeal lineage -MSBL1- from brine pools of the Red Sea.</title>
        <authorList>
            <person name="Mwirichia R."/>
            <person name="Alam I."/>
            <person name="Rashid M."/>
            <person name="Vinu M."/>
            <person name="Ba-Alawi W."/>
            <person name="Anthony Kamau A."/>
            <person name="Kamanda Ngugi D."/>
            <person name="Goker M."/>
            <person name="Klenk H.P."/>
            <person name="Bajic V."/>
            <person name="Stingl U."/>
        </authorList>
    </citation>
    <scope>NUCLEOTIDE SEQUENCE [LARGE SCALE GENOMIC DNA]</scope>
    <source>
        <strain evidence="2">SCGC-AAA259E17</strain>
    </source>
</reference>
<keyword evidence="3" id="KW-1185">Reference proteome</keyword>
<dbReference type="EMBL" id="LHXN01000093">
    <property type="protein sequence ID" value="KXA91917.1"/>
    <property type="molecule type" value="Genomic_DNA"/>
</dbReference>
<dbReference type="PROSITE" id="PS51658">
    <property type="entry name" value="BFN"/>
    <property type="match status" value="1"/>
</dbReference>
<feature type="domain" description="BFN" evidence="1">
    <location>
        <begin position="4"/>
        <end position="133"/>
    </location>
</feature>
<sequence>MMGSLRVQPEGVYRTDKGFMVALRSEDDGKVLPIFMSGNQAQSIQRGLSGKEPPRPLTHDIFLQIMGDQGLTVESVTVDDLIGNTFTAELRLARGGRTFPYDVRPSDGIALAVRMDADIYVSKVVMDRAGKNVEGSVEDPRELALRRFEDKSQE</sequence>